<name>A0A8H7KLG4_AGABI</name>
<proteinExistence type="predicted"/>
<feature type="compositionally biased region" description="Basic and acidic residues" evidence="7">
    <location>
        <begin position="121"/>
        <end position="133"/>
    </location>
</feature>
<feature type="coiled-coil region" evidence="6">
    <location>
        <begin position="1259"/>
        <end position="1313"/>
    </location>
</feature>
<keyword evidence="4" id="KW-0804">Transcription</keyword>
<dbReference type="PANTHER" id="PTHR15180:SF1">
    <property type="entry name" value="GENERAL TRANSCRIPTION FACTOR 3C POLYPEPTIDE 1"/>
    <property type="match status" value="1"/>
</dbReference>
<evidence type="ECO:0000256" key="5">
    <source>
        <dbReference type="ARBA" id="ARBA00023242"/>
    </source>
</evidence>
<evidence type="ECO:0000256" key="3">
    <source>
        <dbReference type="ARBA" id="ARBA00023125"/>
    </source>
</evidence>
<feature type="region of interest" description="Disordered" evidence="7">
    <location>
        <begin position="258"/>
        <end position="280"/>
    </location>
</feature>
<comment type="subcellular location">
    <subcellularLocation>
        <location evidence="1">Nucleus</location>
    </subcellularLocation>
</comment>
<sequence length="2047" mass="229733">MRDNCDKTHNEVLRDIRQDFAQRIIDDCGEPPMDDLIHHCLRELSFDGDLGSNVSRLKDFIIDFYAQPEAPHLQNPDDAFCAFVWSLVARQPTIRVGTIPEGLTSGVWIAPQTSKKKKAKERGEEHIDAKPPELDPIPDATNRSLESLAEEFGDRLRIAVEPNAIYAAITGSHIRSTKLSPMVYSALQIITRGRDGGVSVVSLGKESGYDQKTCFYLIKQLQELNLVVKVPKPGVGTNFVIHRYFFDKSPHWKAIREEEHQAEEEDKIVRQPNEEEEEQDAVKSDIDFGPIDARHLSSLPLVKSRVVKLLKASKNYIHESSNMLITLGFSNPTKTDRRFFQSRIKELVQQGVIEKVVVPSSRKKSTCASVKCFRLVTPESNKPEGVVLDTQDDEVEEERTNFEKEVSGVKMNVTIHKQIFHLLEESGTHGMTLNELSTALCHFDKRTIELLLARADRVPPPPQLSDLGIAGLMETSGRERRHRYYTVAAYRKLVAQEQLDPSSAGFSNVDFARVGEFSTPSPRAFYKNEAVLVKYQDAYRADTPSVVGKKKSPKNPVLPDGTIKLGRPRKVASDKSGKKRKLSHIEDPTPVSPPTKKRRLEENEQAQAETKIPKRRGRPPKKKFEVAKFTSMKPGDIASIPLPQGASTRDPAKKRATTLTDSDGPRRSKRRKGLDRDDSPPVRSASPAEHQTISPDTCTQAADTHTRYKFSPGSVDEEGSTIRTHIQDQAPAGLPDTPSIPIDPTLVPGASQRVPINAPTEITTLVDNKSINAKSRINVSHLRREGEMYRIIESFGGIVNTQSKEFSNAHATLLETLAQAGEPSSAPPGTKTDKRTAIAALDALEARGKIKQLRTFVQTHTGINRPARIAYLPIITESQLKQYLVDLSKTLQPAPQATSFLKIDERVEYGAEPTSISRSSLPLQLLQLEQPGTDKKERWSKNMARANQLFAYDDETIRDVLLAERTTLGQLYGFIVGKMARVRELHLLALRAFGSSQPSPNIVSKESMIIDLSFLCYDISLADYCSLVSCLAHSKELSDFFIAKGQQAAVRDLPPSLHSFMQIGRSRARSRFLEMLEVLRLLGIATPLQPSKEHLGIICEAEGHTTNFETASLEGWTTSTPMIAPAFWKFNDVAPVHIWRESETSPSFWKSLAIDTPSAALQFWDALRIASVETVCPSNEPSNEVLPTTFANISLARSLRRPGSWNSKYVLTWHQMQYLKQFIDIHSAETPLEEAEDENREQLIEKICWVSSASREAVIGFYRETRERLLRELNKAKGKGKRVSGVEKRARRAAEVKELLAKKAAEARRKREQEWDALLSQIHPGPLSSGASSRVKRVEKRYLEAGSTQETERWKGDIIGAIREADMVKTLKITSKQPAKVTPHPIFPPPIVLNPLEPSVESLISKQGSSTGLQDISKKKRKRGKTKDTESGNIAEAPVKASRRHRFQWNRDYDELARDAAAIIRARCRNIARVDWAAFEQVFPTVPRNTVRQRLAHIREAPGNEAYMNRLEDKWYELWMQHRGTPLLPDDEPQSTSQFNLAQHIEFLRKHIDKNALRVGYGHTQENDTVTIPSTVQKLLEEYEVDVTEGQCLTWDFMWNANVEEGREKGLMRQAFTQTVEEIPTPLETVHEPIRLAEAALKMTLGTPIERYDASQGAMILQSVGQKNVETAAKSMIARGTLSKLVRDPQRATPGRHLKISDTNLNSLGGLIPKDTFQDAVALEELVSHEAEWRQWPLTATDGDCVALIELVMENKLDFKIDTAEAQAARPTLDWNSKKADDDQIETIIQYTRMATDSQLPSDIEHDDVSPATDLEEISGHGMTIHGEVASCRCISSDDSLVDCKACLTTERNNLDDNSAPERREIFHTILNVVDNAGESGVTLATLQVAVKLSKVDLLDAVRELTKPIVPLIFWTGYASLSLVSALFVKSWSIKISESPVVRIFPRRWLDTQGHQIVEYWQAAMRAVLGLVIFRPGISQTEMTWRLKSTYDRQEVHDITRHLTKQGFLGVQISVEGGGSQYAGRPFDRSEGRLVFYFIGDRRWYQA</sequence>
<dbReference type="Pfam" id="PF20222">
    <property type="entry name" value="DUF6581"/>
    <property type="match status" value="1"/>
</dbReference>
<evidence type="ECO:0000259" key="8">
    <source>
        <dbReference type="Pfam" id="PF04182"/>
    </source>
</evidence>
<dbReference type="EMBL" id="JABXXO010000001">
    <property type="protein sequence ID" value="KAF7784584.1"/>
    <property type="molecule type" value="Genomic_DNA"/>
</dbReference>
<dbReference type="GO" id="GO:0000127">
    <property type="term" value="C:transcription factor TFIIIC complex"/>
    <property type="evidence" value="ECO:0007669"/>
    <property type="project" value="InterPro"/>
</dbReference>
<evidence type="ECO:0000256" key="4">
    <source>
        <dbReference type="ARBA" id="ARBA00023163"/>
    </source>
</evidence>
<dbReference type="GO" id="GO:0003677">
    <property type="term" value="F:DNA binding"/>
    <property type="evidence" value="ECO:0007669"/>
    <property type="project" value="UniProtKB-KW"/>
</dbReference>
<feature type="region of interest" description="Disordered" evidence="7">
    <location>
        <begin position="114"/>
        <end position="139"/>
    </location>
</feature>
<accession>A0A8H7KLG4</accession>
<dbReference type="InterPro" id="IPR036390">
    <property type="entry name" value="WH_DNA-bd_sf"/>
</dbReference>
<dbReference type="PANTHER" id="PTHR15180">
    <property type="entry name" value="GENERAL TRANSCRIPTION FACTOR 3C POLYPEPTIDE 1"/>
    <property type="match status" value="1"/>
</dbReference>
<protein>
    <recommendedName>
        <fullName evidence="12">B-block binding subunit of TFIIIC domain-containing protein</fullName>
    </recommendedName>
</protein>
<dbReference type="InterPro" id="IPR044210">
    <property type="entry name" value="Tfc3-like"/>
</dbReference>
<dbReference type="GO" id="GO:0042791">
    <property type="term" value="P:5S class rRNA transcription by RNA polymerase III"/>
    <property type="evidence" value="ECO:0007669"/>
    <property type="project" value="TreeGrafter"/>
</dbReference>
<feature type="compositionally biased region" description="Polar residues" evidence="7">
    <location>
        <begin position="1403"/>
        <end position="1414"/>
    </location>
</feature>
<dbReference type="SUPFAM" id="SSF46785">
    <property type="entry name" value="Winged helix' DNA-binding domain"/>
    <property type="match status" value="1"/>
</dbReference>
<evidence type="ECO:0000256" key="2">
    <source>
        <dbReference type="ARBA" id="ARBA00022553"/>
    </source>
</evidence>
<dbReference type="InterPro" id="IPR007309">
    <property type="entry name" value="TFIIIC_Bblock-bd"/>
</dbReference>
<dbReference type="GO" id="GO:0005634">
    <property type="term" value="C:nucleus"/>
    <property type="evidence" value="ECO:0007669"/>
    <property type="project" value="UniProtKB-SubCell"/>
</dbReference>
<gene>
    <name evidence="10" type="ORF">Agabi119p4_749</name>
</gene>
<feature type="domain" description="Transcription factor tau subunit sfc3/Tfc3 C-terminal" evidence="9">
    <location>
        <begin position="1443"/>
        <end position="1800"/>
    </location>
</feature>
<keyword evidence="5" id="KW-0539">Nucleus</keyword>
<feature type="compositionally biased region" description="Polar residues" evidence="7">
    <location>
        <begin position="689"/>
        <end position="700"/>
    </location>
</feature>
<evidence type="ECO:0000256" key="6">
    <source>
        <dbReference type="SAM" id="Coils"/>
    </source>
</evidence>
<evidence type="ECO:0000256" key="1">
    <source>
        <dbReference type="ARBA" id="ARBA00004123"/>
    </source>
</evidence>
<keyword evidence="2" id="KW-0597">Phosphoprotein</keyword>
<feature type="domain" description="B-block binding subunit of TFIIIC" evidence="8">
    <location>
        <begin position="181"/>
        <end position="231"/>
    </location>
</feature>
<dbReference type="Pfam" id="PF04182">
    <property type="entry name" value="B-block_TFIIIC"/>
    <property type="match status" value="1"/>
</dbReference>
<dbReference type="InterPro" id="IPR035625">
    <property type="entry name" value="Tfc3-like_eWH"/>
</dbReference>
<evidence type="ECO:0000259" key="9">
    <source>
        <dbReference type="Pfam" id="PF20222"/>
    </source>
</evidence>
<keyword evidence="3" id="KW-0238">DNA-binding</keyword>
<dbReference type="CDD" id="cd16169">
    <property type="entry name" value="Tau138_eWH"/>
    <property type="match status" value="1"/>
</dbReference>
<dbReference type="Proteomes" id="UP000629468">
    <property type="component" value="Unassembled WGS sequence"/>
</dbReference>
<reference evidence="10 11" key="1">
    <citation type="journal article" name="Sci. Rep.">
        <title>Telomere-to-telomere assembled and centromere annotated genomes of the two main subspecies of the button mushroom Agaricus bisporus reveal especially polymorphic chromosome ends.</title>
        <authorList>
            <person name="Sonnenberg A.S.M."/>
            <person name="Sedaghat-Telgerd N."/>
            <person name="Lavrijssen B."/>
            <person name="Ohm R.A."/>
            <person name="Hendrickx P.M."/>
            <person name="Scholtmeijer K."/>
            <person name="Baars J.J.P."/>
            <person name="van Peer A."/>
        </authorList>
    </citation>
    <scope>NUCLEOTIDE SEQUENCE [LARGE SCALE GENOMIC DNA]</scope>
    <source>
        <strain evidence="10 11">H119_p4</strain>
    </source>
</reference>
<dbReference type="GO" id="GO:0006384">
    <property type="term" value="P:transcription initiation at RNA polymerase III promoter"/>
    <property type="evidence" value="ECO:0007669"/>
    <property type="project" value="InterPro"/>
</dbReference>
<evidence type="ECO:0000256" key="7">
    <source>
        <dbReference type="SAM" id="MobiDB-lite"/>
    </source>
</evidence>
<evidence type="ECO:0008006" key="12">
    <source>
        <dbReference type="Google" id="ProtNLM"/>
    </source>
</evidence>
<evidence type="ECO:0000313" key="11">
    <source>
        <dbReference type="Proteomes" id="UP000629468"/>
    </source>
</evidence>
<organism evidence="10 11">
    <name type="scientific">Agaricus bisporus var. burnettii</name>
    <dbReference type="NCBI Taxonomy" id="192524"/>
    <lineage>
        <taxon>Eukaryota</taxon>
        <taxon>Fungi</taxon>
        <taxon>Dikarya</taxon>
        <taxon>Basidiomycota</taxon>
        <taxon>Agaricomycotina</taxon>
        <taxon>Agaricomycetes</taxon>
        <taxon>Agaricomycetidae</taxon>
        <taxon>Agaricales</taxon>
        <taxon>Agaricineae</taxon>
        <taxon>Agaricaceae</taxon>
        <taxon>Agaricus</taxon>
    </lineage>
</organism>
<comment type="caution">
    <text evidence="10">The sequence shown here is derived from an EMBL/GenBank/DDBJ whole genome shotgun (WGS) entry which is preliminary data.</text>
</comment>
<feature type="region of interest" description="Disordered" evidence="7">
    <location>
        <begin position="1403"/>
        <end position="1439"/>
    </location>
</feature>
<feature type="region of interest" description="Disordered" evidence="7">
    <location>
        <begin position="544"/>
        <end position="700"/>
    </location>
</feature>
<evidence type="ECO:0000313" key="10">
    <source>
        <dbReference type="EMBL" id="KAF7784584.1"/>
    </source>
</evidence>
<keyword evidence="6" id="KW-0175">Coiled coil</keyword>
<dbReference type="InterPro" id="IPR046488">
    <property type="entry name" value="Sfc3/Tfc3_C"/>
</dbReference>